<protein>
    <submittedName>
        <fullName evidence="1">FAD/NAD(P)-binding domain-containing protein</fullName>
    </submittedName>
</protein>
<organism evidence="1 2">
    <name type="scientific">Auriscalpium vulgare</name>
    <dbReference type="NCBI Taxonomy" id="40419"/>
    <lineage>
        <taxon>Eukaryota</taxon>
        <taxon>Fungi</taxon>
        <taxon>Dikarya</taxon>
        <taxon>Basidiomycota</taxon>
        <taxon>Agaricomycotina</taxon>
        <taxon>Agaricomycetes</taxon>
        <taxon>Russulales</taxon>
        <taxon>Auriscalpiaceae</taxon>
        <taxon>Auriscalpium</taxon>
    </lineage>
</organism>
<dbReference type="Proteomes" id="UP000814033">
    <property type="component" value="Unassembled WGS sequence"/>
</dbReference>
<reference evidence="1" key="2">
    <citation type="journal article" date="2022" name="New Phytol.">
        <title>Evolutionary transition to the ectomycorrhizal habit in the genomes of a hyperdiverse lineage of mushroom-forming fungi.</title>
        <authorList>
            <person name="Looney B."/>
            <person name="Miyauchi S."/>
            <person name="Morin E."/>
            <person name="Drula E."/>
            <person name="Courty P.E."/>
            <person name="Kohler A."/>
            <person name="Kuo A."/>
            <person name="LaButti K."/>
            <person name="Pangilinan J."/>
            <person name="Lipzen A."/>
            <person name="Riley R."/>
            <person name="Andreopoulos W."/>
            <person name="He G."/>
            <person name="Johnson J."/>
            <person name="Nolan M."/>
            <person name="Tritt A."/>
            <person name="Barry K.W."/>
            <person name="Grigoriev I.V."/>
            <person name="Nagy L.G."/>
            <person name="Hibbett D."/>
            <person name="Henrissat B."/>
            <person name="Matheny P.B."/>
            <person name="Labbe J."/>
            <person name="Martin F.M."/>
        </authorList>
    </citation>
    <scope>NUCLEOTIDE SEQUENCE</scope>
    <source>
        <strain evidence="1">FP105234-sp</strain>
    </source>
</reference>
<evidence type="ECO:0000313" key="2">
    <source>
        <dbReference type="Proteomes" id="UP000814033"/>
    </source>
</evidence>
<proteinExistence type="predicted"/>
<name>A0ACB8S7D3_9AGAM</name>
<sequence>MADHISSEYPSSAGPNVRSLKDFSPAPVVDSDGAESKRICIIGAGANGLGTLKVLADTPQVQSGLWTPIAYEEREDIGGIWLPSPPTGNPPASPLYDSLTTNIPHPIMAYASFDFPPSSALYPTAAAVQQYLLAYAAHFGLRRFVQFRTRVEEARWDAARAVWRVRLSTGEQRDFDFIVVANGHYRKPRYPAVPGLQKWLDEGRAIHSAWYRRPCDFAHHQKVLVVGGGPSAIDISTELRTVVPLLLHSVPSLTPIPGNFVFPDDTSTYRKVPRVAEYRDNGALVYVDGTTESGVDLVILGTGYETTFEFLPRLDETVPPVPPPLPSHLHNSTYHAFPLAKHLFPLQADFPPASIAFPGLPIRVAPFPLFEDQARAIVRVLADPTALDTTAEAVDIVARAQALVEEEGTADALRLAQVWFRFAQFEPFEYRAELNTFANGGEAWAAPKWELEVWDRKIDLRTEWNALVKAGQADVWVKDVGNGGQEEWVDLCYRLIKRFDERAADKAKL</sequence>
<dbReference type="EMBL" id="MU275847">
    <property type="protein sequence ID" value="KAI0052102.1"/>
    <property type="molecule type" value="Genomic_DNA"/>
</dbReference>
<gene>
    <name evidence="1" type="ORF">FA95DRAFT_1580209</name>
</gene>
<keyword evidence="2" id="KW-1185">Reference proteome</keyword>
<reference evidence="1" key="1">
    <citation type="submission" date="2021-02" db="EMBL/GenBank/DDBJ databases">
        <authorList>
            <consortium name="DOE Joint Genome Institute"/>
            <person name="Ahrendt S."/>
            <person name="Looney B.P."/>
            <person name="Miyauchi S."/>
            <person name="Morin E."/>
            <person name="Drula E."/>
            <person name="Courty P.E."/>
            <person name="Chicoki N."/>
            <person name="Fauchery L."/>
            <person name="Kohler A."/>
            <person name="Kuo A."/>
            <person name="Labutti K."/>
            <person name="Pangilinan J."/>
            <person name="Lipzen A."/>
            <person name="Riley R."/>
            <person name="Andreopoulos W."/>
            <person name="He G."/>
            <person name="Johnson J."/>
            <person name="Barry K.W."/>
            <person name="Grigoriev I.V."/>
            <person name="Nagy L."/>
            <person name="Hibbett D."/>
            <person name="Henrissat B."/>
            <person name="Matheny P.B."/>
            <person name="Labbe J."/>
            <person name="Martin F."/>
        </authorList>
    </citation>
    <scope>NUCLEOTIDE SEQUENCE</scope>
    <source>
        <strain evidence="1">FP105234-sp</strain>
    </source>
</reference>
<comment type="caution">
    <text evidence="1">The sequence shown here is derived from an EMBL/GenBank/DDBJ whole genome shotgun (WGS) entry which is preliminary data.</text>
</comment>
<evidence type="ECO:0000313" key="1">
    <source>
        <dbReference type="EMBL" id="KAI0052102.1"/>
    </source>
</evidence>
<accession>A0ACB8S7D3</accession>